<dbReference type="PANTHER" id="PTHR33116">
    <property type="entry name" value="REVERSE TRANSCRIPTASE ZINC-BINDING DOMAIN-CONTAINING PROTEIN-RELATED-RELATED"/>
    <property type="match status" value="1"/>
</dbReference>
<dbReference type="InterPro" id="IPR036691">
    <property type="entry name" value="Endo/exonu/phosph_ase_sf"/>
</dbReference>
<reference evidence="3" key="2">
    <citation type="submission" date="2023-06" db="EMBL/GenBank/DDBJ databases">
        <authorList>
            <person name="Ma L."/>
            <person name="Liu K.-W."/>
            <person name="Li Z."/>
            <person name="Hsiao Y.-Y."/>
            <person name="Qi Y."/>
            <person name="Fu T."/>
            <person name="Tang G."/>
            <person name="Zhang D."/>
            <person name="Sun W.-H."/>
            <person name="Liu D.-K."/>
            <person name="Li Y."/>
            <person name="Chen G.-Z."/>
            <person name="Liu X.-D."/>
            <person name="Liao X.-Y."/>
            <person name="Jiang Y.-T."/>
            <person name="Yu X."/>
            <person name="Hao Y."/>
            <person name="Huang J."/>
            <person name="Zhao X.-W."/>
            <person name="Ke S."/>
            <person name="Chen Y.-Y."/>
            <person name="Wu W.-L."/>
            <person name="Hsu J.-L."/>
            <person name="Lin Y.-F."/>
            <person name="Huang M.-D."/>
            <person name="Li C.-Y."/>
            <person name="Huang L."/>
            <person name="Wang Z.-W."/>
            <person name="Zhao X."/>
            <person name="Zhong W.-Y."/>
            <person name="Peng D.-H."/>
            <person name="Ahmad S."/>
            <person name="Lan S."/>
            <person name="Zhang J.-S."/>
            <person name="Tsai W.-C."/>
            <person name="Van De Peer Y."/>
            <person name="Liu Z.-J."/>
        </authorList>
    </citation>
    <scope>NUCLEOTIDE SEQUENCE</scope>
    <source>
        <strain evidence="3">CP</strain>
        <tissue evidence="3">Leaves</tissue>
    </source>
</reference>
<feature type="domain" description="Reverse transcriptase" evidence="2">
    <location>
        <begin position="343"/>
        <end position="621"/>
    </location>
</feature>
<dbReference type="Pfam" id="PF00078">
    <property type="entry name" value="RVT_1"/>
    <property type="match status" value="1"/>
</dbReference>
<feature type="coiled-coil region" evidence="1">
    <location>
        <begin position="141"/>
        <end position="179"/>
    </location>
</feature>
<keyword evidence="4" id="KW-1185">Reference proteome</keyword>
<dbReference type="Proteomes" id="UP001180020">
    <property type="component" value="Unassembled WGS sequence"/>
</dbReference>
<proteinExistence type="predicted"/>
<reference evidence="3" key="1">
    <citation type="journal article" date="2023" name="Nat. Commun.">
        <title>Diploid and tetraploid genomes of Acorus and the evolution of monocots.</title>
        <authorList>
            <person name="Ma L."/>
            <person name="Liu K.W."/>
            <person name="Li Z."/>
            <person name="Hsiao Y.Y."/>
            <person name="Qi Y."/>
            <person name="Fu T."/>
            <person name="Tang G.D."/>
            <person name="Zhang D."/>
            <person name="Sun W.H."/>
            <person name="Liu D.K."/>
            <person name="Li Y."/>
            <person name="Chen G.Z."/>
            <person name="Liu X.D."/>
            <person name="Liao X.Y."/>
            <person name="Jiang Y.T."/>
            <person name="Yu X."/>
            <person name="Hao Y."/>
            <person name="Huang J."/>
            <person name="Zhao X.W."/>
            <person name="Ke S."/>
            <person name="Chen Y.Y."/>
            <person name="Wu W.L."/>
            <person name="Hsu J.L."/>
            <person name="Lin Y.F."/>
            <person name="Huang M.D."/>
            <person name="Li C.Y."/>
            <person name="Huang L."/>
            <person name="Wang Z.W."/>
            <person name="Zhao X."/>
            <person name="Zhong W.Y."/>
            <person name="Peng D.H."/>
            <person name="Ahmad S."/>
            <person name="Lan S."/>
            <person name="Zhang J.S."/>
            <person name="Tsai W.C."/>
            <person name="Van de Peer Y."/>
            <person name="Liu Z.J."/>
        </authorList>
    </citation>
    <scope>NUCLEOTIDE SEQUENCE</scope>
    <source>
        <strain evidence="3">CP</strain>
    </source>
</reference>
<evidence type="ECO:0000256" key="1">
    <source>
        <dbReference type="SAM" id="Coils"/>
    </source>
</evidence>
<dbReference type="CDD" id="cd01650">
    <property type="entry name" value="RT_nLTR_like"/>
    <property type="match status" value="1"/>
</dbReference>
<dbReference type="Gene3D" id="3.60.10.10">
    <property type="entry name" value="Endonuclease/exonuclease/phosphatase"/>
    <property type="match status" value="1"/>
</dbReference>
<evidence type="ECO:0000313" key="4">
    <source>
        <dbReference type="Proteomes" id="UP001180020"/>
    </source>
</evidence>
<comment type="caution">
    <text evidence="3">The sequence shown here is derived from an EMBL/GenBank/DDBJ whole genome shotgun (WGS) entry which is preliminary data.</text>
</comment>
<dbReference type="EMBL" id="JAUJYO010000013">
    <property type="protein sequence ID" value="KAK1300345.1"/>
    <property type="molecule type" value="Genomic_DNA"/>
</dbReference>
<evidence type="ECO:0000313" key="3">
    <source>
        <dbReference type="EMBL" id="KAK1300345.1"/>
    </source>
</evidence>
<dbReference type="SUPFAM" id="SSF56219">
    <property type="entry name" value="DNase I-like"/>
    <property type="match status" value="1"/>
</dbReference>
<evidence type="ECO:0000259" key="2">
    <source>
        <dbReference type="PROSITE" id="PS50878"/>
    </source>
</evidence>
<keyword evidence="1" id="KW-0175">Coiled coil</keyword>
<sequence length="888" mass="102194">MGDFNVTRFVKDRNRQGSISQAMVDFSDWIDSESWVDIPLANQCFTWSSLREVPSCARLDRVLVSPDWEDFYPLCSLRGLPRICSDHTPLLLEGGAQSVLVRWFKFENWWLQVDGFRELVDSSWRMPALGLRGAKKFSFKLKRLKRTLKGWNAEQRKLRREKKEELAVETKSLDDKEETGPLLEEERNQRCAIKVEWNRLLSMEEAEWRQRSRETWLKEGDGNTKFFHKVASQRRRANKILKMQFGEVVTEHLPDIEQGLVDHFKEAYQRRRAWAPDWVDEDLGRVPNDQWQFIDSPFSESEVQKVVFGLDADSAPGPDGFGARFIQSFWQLIKEDVMEMFQFFFSGQQSIGCLNATFLVLIPKKEGALEVGDYRPISLVNGSYKRIAKALANRMKKVIGGMVEENQTAFIPGKLLQDGFMATQECISATYRDNRKGIVIKLDFAKAYDNVNWEFLLKVLRLHGFEANWLRMIEECIASAKVLVLVNSKPCGFFHINKGLRQGDPLSPLLFVVVTNVFSRMMKMAENEGWINGLRCSPGGSSISHVQYADDTIILCEAEEDSIRGVQLICRVFELLSGLRINFHKSAMLGIHVDRADLIYFAQIFQCSVMEFPVRHLGLPLHLGNFLKAEWSPLIEKFTQWLEGWKGKLLSSGGRLVLLQAVLSNLPTYFLSLFKIPKGILQKIDGIRRRFLWSGPSLDRRKVHLVKWEIVCSSKREGSLGVLNLEDMNKALLSKWKWRRLTCDTLMWKRAVEERYRCSSFHIDGFPRGAPRPSKIWNGILSATACFMEAVGWDVGNGRAIRFWHDQWVGDTPLKSKFPEIFTIAADKDGLVEQFWTLDSEGGWVIGLQRAPEDGEVEFLDALTRELQGKKVVPDCPDRAVWRPQPKK</sequence>
<protein>
    <recommendedName>
        <fullName evidence="2">Reverse transcriptase domain-containing protein</fullName>
    </recommendedName>
</protein>
<organism evidence="3 4">
    <name type="scientific">Acorus calamus</name>
    <name type="common">Sweet flag</name>
    <dbReference type="NCBI Taxonomy" id="4465"/>
    <lineage>
        <taxon>Eukaryota</taxon>
        <taxon>Viridiplantae</taxon>
        <taxon>Streptophyta</taxon>
        <taxon>Embryophyta</taxon>
        <taxon>Tracheophyta</taxon>
        <taxon>Spermatophyta</taxon>
        <taxon>Magnoliopsida</taxon>
        <taxon>Liliopsida</taxon>
        <taxon>Acoraceae</taxon>
        <taxon>Acorus</taxon>
    </lineage>
</organism>
<dbReference type="PANTHER" id="PTHR33116:SF78">
    <property type="entry name" value="OS12G0587133 PROTEIN"/>
    <property type="match status" value="1"/>
</dbReference>
<dbReference type="InterPro" id="IPR000477">
    <property type="entry name" value="RT_dom"/>
</dbReference>
<dbReference type="InterPro" id="IPR043502">
    <property type="entry name" value="DNA/RNA_pol_sf"/>
</dbReference>
<gene>
    <name evidence="3" type="ORF">QJS10_CPB13g01076</name>
</gene>
<name>A0AAV9DHE6_ACOCL</name>
<dbReference type="SUPFAM" id="SSF56672">
    <property type="entry name" value="DNA/RNA polymerases"/>
    <property type="match status" value="1"/>
</dbReference>
<dbReference type="PROSITE" id="PS50878">
    <property type="entry name" value="RT_POL"/>
    <property type="match status" value="1"/>
</dbReference>
<accession>A0AAV9DHE6</accession>
<dbReference type="AlphaFoldDB" id="A0AAV9DHE6"/>